<comment type="caution">
    <text evidence="1">The sequence shown here is derived from an EMBL/GenBank/DDBJ whole genome shotgun (WGS) entry which is preliminary data.</text>
</comment>
<gene>
    <name evidence="1" type="ORF">FGG15_00025</name>
</gene>
<sequence>MQKLALYALISTWAFLNVNCGKDDSPDNPDDGPTETFYQITEVTINDDGYTAPGTLSFWYSIDNGESYTTEKPADLSKGDELWVKINNGEVDIFEEDFYFDWSGSSLAPADTESDLAKFVVKESDITISASVTDKVELLVTNRDTGQFFVLDLSDGGLTPSFTMMKDEENALVDIRGVVHNPNNNQIYITNSEDGNGQLYAVDPSNMTPTLINDNGDDIWKGIADILITPNNQILATIGFGNGIDPALISFDTAGNAIEPMTFTGDDVPCCGLGMTFGDSQQEVLVGTGLSNPVKLYKSDLQGKVSEVIELTLDGFTITDNASDYYIRNLIRDNVGNVHALCYNLDSGNTHIAKVDIDGNRLIHIAQIGANGVYFGLVALPAYTF</sequence>
<dbReference type="InterPro" id="IPR011044">
    <property type="entry name" value="Quino_amine_DH_bsu"/>
</dbReference>
<protein>
    <submittedName>
        <fullName evidence="1">Uncharacterized protein</fullName>
    </submittedName>
</protein>
<evidence type="ECO:0000313" key="1">
    <source>
        <dbReference type="EMBL" id="TMU55968.1"/>
    </source>
</evidence>
<evidence type="ECO:0000313" key="2">
    <source>
        <dbReference type="Proteomes" id="UP000751614"/>
    </source>
</evidence>
<dbReference type="EMBL" id="VCNI01000001">
    <property type="protein sequence ID" value="TMU55968.1"/>
    <property type="molecule type" value="Genomic_DNA"/>
</dbReference>
<accession>A0ABY2WLT5</accession>
<dbReference type="Proteomes" id="UP000751614">
    <property type="component" value="Unassembled WGS sequence"/>
</dbReference>
<proteinExistence type="predicted"/>
<keyword evidence="2" id="KW-1185">Reference proteome</keyword>
<reference evidence="1 2" key="1">
    <citation type="submission" date="2019-05" db="EMBL/GenBank/DDBJ databases">
        <title>Flagellimonas sp. AsT0115, sp. nov., isolated from a marine red algae, Asparagopsis taxiformis.</title>
        <authorList>
            <person name="Kim J."/>
            <person name="Jeong S.E."/>
            <person name="Jeon C.O."/>
        </authorList>
    </citation>
    <scope>NUCLEOTIDE SEQUENCE [LARGE SCALE GENOMIC DNA]</scope>
    <source>
        <strain evidence="1 2">AsT0115</strain>
    </source>
</reference>
<organism evidence="1 2">
    <name type="scientific">Flagellimonas algicola</name>
    <dbReference type="NCBI Taxonomy" id="2583815"/>
    <lineage>
        <taxon>Bacteria</taxon>
        <taxon>Pseudomonadati</taxon>
        <taxon>Bacteroidota</taxon>
        <taxon>Flavobacteriia</taxon>
        <taxon>Flavobacteriales</taxon>
        <taxon>Flavobacteriaceae</taxon>
        <taxon>Flagellimonas</taxon>
    </lineage>
</organism>
<dbReference type="Gene3D" id="2.130.10.10">
    <property type="entry name" value="YVTN repeat-like/Quinoprotein amine dehydrogenase"/>
    <property type="match status" value="1"/>
</dbReference>
<dbReference type="SUPFAM" id="SSF50969">
    <property type="entry name" value="YVTN repeat-like/Quinoprotein amine dehydrogenase"/>
    <property type="match status" value="1"/>
</dbReference>
<dbReference type="RefSeq" id="WP_237561704.1">
    <property type="nucleotide sequence ID" value="NZ_VCNI01000001.1"/>
</dbReference>
<name>A0ABY2WLT5_9FLAO</name>
<dbReference type="InterPro" id="IPR015943">
    <property type="entry name" value="WD40/YVTN_repeat-like_dom_sf"/>
</dbReference>